<sequence>MSGTSNSDIFDRIATVEAKFNFEVDRAKPGSIRDTEVVIRRTLDTVTILKRLEEIKDMRLRREALASGRGGGMDDRKMYEK</sequence>
<gene>
    <name evidence="1" type="ORF">N0V93_008145</name>
</gene>
<dbReference type="AlphaFoldDB" id="A0A9W8YPH3"/>
<dbReference type="Proteomes" id="UP001140453">
    <property type="component" value="Unassembled WGS sequence"/>
</dbReference>
<keyword evidence="2" id="KW-1185">Reference proteome</keyword>
<organism evidence="1 2">
    <name type="scientific">Gnomoniopsis smithogilvyi</name>
    <dbReference type="NCBI Taxonomy" id="1191159"/>
    <lineage>
        <taxon>Eukaryota</taxon>
        <taxon>Fungi</taxon>
        <taxon>Dikarya</taxon>
        <taxon>Ascomycota</taxon>
        <taxon>Pezizomycotina</taxon>
        <taxon>Sordariomycetes</taxon>
        <taxon>Sordariomycetidae</taxon>
        <taxon>Diaporthales</taxon>
        <taxon>Gnomoniaceae</taxon>
        <taxon>Gnomoniopsis</taxon>
    </lineage>
</organism>
<reference evidence="1" key="1">
    <citation type="submission" date="2022-10" db="EMBL/GenBank/DDBJ databases">
        <title>Tapping the CABI collections for fungal endophytes: first genome assemblies for Collariella, Neodidymelliopsis, Ascochyta clinopodiicola, Didymella pomorum, Didymosphaeria variabile, Neocosmospora piperis and Neocucurbitaria cava.</title>
        <authorList>
            <person name="Hill R."/>
        </authorList>
    </citation>
    <scope>NUCLEOTIDE SEQUENCE</scope>
    <source>
        <strain evidence="1">IMI 355082</strain>
    </source>
</reference>
<evidence type="ECO:0000313" key="1">
    <source>
        <dbReference type="EMBL" id="KAJ4387550.1"/>
    </source>
</evidence>
<accession>A0A9W8YPH3</accession>
<protein>
    <submittedName>
        <fullName evidence="1">Uncharacterized protein</fullName>
    </submittedName>
</protein>
<comment type="caution">
    <text evidence="1">The sequence shown here is derived from an EMBL/GenBank/DDBJ whole genome shotgun (WGS) entry which is preliminary data.</text>
</comment>
<name>A0A9W8YPH3_9PEZI</name>
<dbReference type="EMBL" id="JAPEVB010000005">
    <property type="protein sequence ID" value="KAJ4387550.1"/>
    <property type="molecule type" value="Genomic_DNA"/>
</dbReference>
<evidence type="ECO:0000313" key="2">
    <source>
        <dbReference type="Proteomes" id="UP001140453"/>
    </source>
</evidence>
<proteinExistence type="predicted"/>